<dbReference type="EC" id="3.1.13.-" evidence="14"/>
<keyword evidence="13" id="KW-0539">Nucleus</keyword>
<dbReference type="PROSITE" id="PS50158">
    <property type="entry name" value="ZF_CCHC"/>
    <property type="match status" value="1"/>
</dbReference>
<keyword evidence="19" id="KW-1185">Reference proteome</keyword>
<evidence type="ECO:0000256" key="4">
    <source>
        <dbReference type="ARBA" id="ARBA00022552"/>
    </source>
</evidence>
<comment type="subcellular location">
    <subcellularLocation>
        <location evidence="1">Nucleus</location>
    </subcellularLocation>
</comment>
<sequence>MGVPAFFRWLSRKYSSIIVHCVEERSKECNGVRIPVDTSKPNPNEVEFDNLYLDMNGIIHPCTHPEDKPAPKNEDEMMVAIFEYIDRLFNIVRPRRVLYMAIDGVAPRAKMNQQRSRRFRASKEGAELTEEKQRMREEIIQRGGYLPPEEIKERFDSNCITPGTEFMDNLAHCLRYYVADRLSNDPGWRNITVFLSDASVPGEGEHKIMDFIRRQRAQPNHDPNTHHCLCGADADLIMLGLATHEPNFTIIREEFKPNKPRPCALCGQMGHEIKDCQGTAREKQGEHDQFADTMPVAEQEFIFIRLCVLREYLERELTMASLPFPFDFERSVDDWVFMCFFVGNDFLPHLPSLEIREGAIDRLVGIYKDVVHKTGGYLTQNGFVNLERVEMIMHAVGVAEDNIFKKRKEDDENFKRRMKEKKKRMKVSKARGGCQFAPQALGGRDRPQPVHNARHQAFDMRMQSRDHNNRVSLDSWPSDSSDSRGVKRKAEDSDSEPEPEDNVRLWEEGWKQRYYKTKFDVDVTDEDFKRKVVKSYVEGLCWVLRYYYQGCASWKWYFPFHYAPFASDFKDIVGMFSEFEKGTKPFKPLEQLMGVFPAASGNFLPTTWRNLMTSPDSSIIDFYPDDFAIDLNGKKYAWQGVALLPFVDERRLRAALDDVYPDLTSEEVKRNSLGSDVLFVARSHPLCDFIQELYRAQSNEVREKKKKKFVNPEQLVRTGSEGASPGAVCGILKSDIPVFSRVKFKDPQYTDGYVFKAVILPGAKIPSKVLKPSDWERSGQGPWRPQLGFNPNRQQAHLNQSAFRALGTRGPPVQTIEWTF</sequence>
<dbReference type="PANTHER" id="PTHR12341">
    <property type="entry name" value="5'-&gt;3' EXORIBONUCLEASE"/>
    <property type="match status" value="1"/>
</dbReference>
<feature type="domain" description="CCHC-type" evidence="17">
    <location>
        <begin position="263"/>
        <end position="276"/>
    </location>
</feature>
<dbReference type="CDD" id="cd18673">
    <property type="entry name" value="PIN_XRN1-2-like"/>
    <property type="match status" value="1"/>
</dbReference>
<dbReference type="GO" id="GO:0005634">
    <property type="term" value="C:nucleus"/>
    <property type="evidence" value="ECO:0007669"/>
    <property type="project" value="UniProtKB-SubCell"/>
</dbReference>
<keyword evidence="11 14" id="KW-0269">Exonuclease</keyword>
<evidence type="ECO:0000256" key="12">
    <source>
        <dbReference type="ARBA" id="ARBA00023054"/>
    </source>
</evidence>
<dbReference type="GO" id="GO:0006353">
    <property type="term" value="P:DNA-templated transcription termination"/>
    <property type="evidence" value="ECO:0007669"/>
    <property type="project" value="UniProtKB-KW"/>
</dbReference>
<keyword evidence="4" id="KW-0698">rRNA processing</keyword>
<evidence type="ECO:0000256" key="8">
    <source>
        <dbReference type="ARBA" id="ARBA00022771"/>
    </source>
</evidence>
<name>A0A667Y9K5_9TELE</name>
<accession>A0A667Y9K5</accession>
<reference evidence="18" key="3">
    <citation type="submission" date="2025-09" db="UniProtKB">
        <authorList>
            <consortium name="Ensembl"/>
        </authorList>
    </citation>
    <scope>IDENTIFICATION</scope>
</reference>
<dbReference type="Gene3D" id="3.40.50.12390">
    <property type="match status" value="2"/>
</dbReference>
<keyword evidence="8 15" id="KW-0863">Zinc-finger</keyword>
<dbReference type="Proteomes" id="UP000472263">
    <property type="component" value="Chromosome 24"/>
</dbReference>
<dbReference type="FunFam" id="3.40.50.12390:FF:000001">
    <property type="entry name" value="5'-3' exoribonuclease"/>
    <property type="match status" value="1"/>
</dbReference>
<feature type="region of interest" description="Disordered" evidence="16">
    <location>
        <begin position="113"/>
        <end position="132"/>
    </location>
</feature>
<dbReference type="InterPro" id="IPR001878">
    <property type="entry name" value="Znf_CCHC"/>
</dbReference>
<dbReference type="GO" id="GO:0003723">
    <property type="term" value="F:RNA binding"/>
    <property type="evidence" value="ECO:0007669"/>
    <property type="project" value="TreeGrafter"/>
</dbReference>
<keyword evidence="12" id="KW-0175">Coiled coil</keyword>
<dbReference type="FunFam" id="1.25.40.1050:FF:000002">
    <property type="entry name" value="5'-3' exoribonuclease"/>
    <property type="match status" value="1"/>
</dbReference>
<evidence type="ECO:0000256" key="14">
    <source>
        <dbReference type="PIRNR" id="PIRNR037239"/>
    </source>
</evidence>
<keyword evidence="6 14" id="KW-0540">Nuclease</keyword>
<dbReference type="PIRSF" id="PIRSF037239">
    <property type="entry name" value="Exonuclease_Xrn2"/>
    <property type="match status" value="1"/>
</dbReference>
<evidence type="ECO:0000256" key="16">
    <source>
        <dbReference type="SAM" id="MobiDB-lite"/>
    </source>
</evidence>
<feature type="region of interest" description="Disordered" evidence="16">
    <location>
        <begin position="417"/>
        <end position="452"/>
    </location>
</feature>
<feature type="compositionally biased region" description="Basic residues" evidence="16">
    <location>
        <begin position="417"/>
        <end position="429"/>
    </location>
</feature>
<reference evidence="18" key="1">
    <citation type="submission" date="2019-06" db="EMBL/GenBank/DDBJ databases">
        <authorList>
            <consortium name="Wellcome Sanger Institute Data Sharing"/>
        </authorList>
    </citation>
    <scope>NUCLEOTIDE SEQUENCE [LARGE SCALE GENOMIC DNA]</scope>
</reference>
<proteinExistence type="inferred from homology"/>
<comment type="function">
    <text evidence="14">Possesses 5'-&gt;3' exoribonuclease activity. May promote termination of transcription by RNA polymerase II.</text>
</comment>
<keyword evidence="9 14" id="KW-0378">Hydrolase</keyword>
<evidence type="ECO:0000256" key="10">
    <source>
        <dbReference type="ARBA" id="ARBA00022833"/>
    </source>
</evidence>
<evidence type="ECO:0000256" key="2">
    <source>
        <dbReference type="ARBA" id="ARBA00006994"/>
    </source>
</evidence>
<evidence type="ECO:0000256" key="3">
    <source>
        <dbReference type="ARBA" id="ARBA00022472"/>
    </source>
</evidence>
<evidence type="ECO:0000256" key="13">
    <source>
        <dbReference type="ARBA" id="ARBA00023242"/>
    </source>
</evidence>
<keyword evidence="10" id="KW-0862">Zinc</keyword>
<dbReference type="GO" id="GO:0007283">
    <property type="term" value="P:spermatogenesis"/>
    <property type="evidence" value="ECO:0007669"/>
    <property type="project" value="UniProtKB-ARBA"/>
</dbReference>
<evidence type="ECO:0000256" key="6">
    <source>
        <dbReference type="ARBA" id="ARBA00022722"/>
    </source>
</evidence>
<dbReference type="GO" id="GO:0008270">
    <property type="term" value="F:zinc ion binding"/>
    <property type="evidence" value="ECO:0007669"/>
    <property type="project" value="UniProtKB-KW"/>
</dbReference>
<keyword evidence="3" id="KW-0806">Transcription termination</keyword>
<evidence type="ECO:0000313" key="18">
    <source>
        <dbReference type="Ensembl" id="ENSMMDP00005023283.1"/>
    </source>
</evidence>
<dbReference type="AlphaFoldDB" id="A0A667Y9K5"/>
<organism evidence="18 19">
    <name type="scientific">Myripristis murdjan</name>
    <name type="common">pinecone soldierfish</name>
    <dbReference type="NCBI Taxonomy" id="586833"/>
    <lineage>
        <taxon>Eukaryota</taxon>
        <taxon>Metazoa</taxon>
        <taxon>Chordata</taxon>
        <taxon>Craniata</taxon>
        <taxon>Vertebrata</taxon>
        <taxon>Euteleostomi</taxon>
        <taxon>Actinopterygii</taxon>
        <taxon>Neopterygii</taxon>
        <taxon>Teleostei</taxon>
        <taxon>Neoteleostei</taxon>
        <taxon>Acanthomorphata</taxon>
        <taxon>Holocentriformes</taxon>
        <taxon>Holocentridae</taxon>
        <taxon>Myripristis</taxon>
    </lineage>
</organism>
<dbReference type="GeneTree" id="ENSGT00670000098098"/>
<evidence type="ECO:0000256" key="1">
    <source>
        <dbReference type="ARBA" id="ARBA00004123"/>
    </source>
</evidence>
<reference evidence="18" key="2">
    <citation type="submission" date="2025-08" db="UniProtKB">
        <authorList>
            <consortium name="Ensembl"/>
        </authorList>
    </citation>
    <scope>IDENTIFICATION</scope>
</reference>
<evidence type="ECO:0000256" key="11">
    <source>
        <dbReference type="ARBA" id="ARBA00022839"/>
    </source>
</evidence>
<dbReference type="InterPro" id="IPR004859">
    <property type="entry name" value="Xrn1_N"/>
</dbReference>
<dbReference type="Pfam" id="PF17846">
    <property type="entry name" value="XRN_M"/>
    <property type="match status" value="1"/>
</dbReference>
<dbReference type="GO" id="GO:0006364">
    <property type="term" value="P:rRNA processing"/>
    <property type="evidence" value="ECO:0007669"/>
    <property type="project" value="UniProtKB-KW"/>
</dbReference>
<dbReference type="GO" id="GO:0006397">
    <property type="term" value="P:mRNA processing"/>
    <property type="evidence" value="ECO:0007669"/>
    <property type="project" value="UniProtKB-UniRule"/>
</dbReference>
<keyword evidence="5 14" id="KW-0507">mRNA processing</keyword>
<keyword evidence="3" id="KW-0804">Transcription</keyword>
<feature type="region of interest" description="Disordered" evidence="16">
    <location>
        <begin position="469"/>
        <end position="502"/>
    </location>
</feature>
<evidence type="ECO:0000256" key="9">
    <source>
        <dbReference type="ARBA" id="ARBA00022801"/>
    </source>
</evidence>
<dbReference type="PANTHER" id="PTHR12341:SF41">
    <property type="entry name" value="5'-3' EXORIBONUCLEASE 2"/>
    <property type="match status" value="1"/>
</dbReference>
<dbReference type="GO" id="GO:0000956">
    <property type="term" value="P:nuclear-transcribed mRNA catabolic process"/>
    <property type="evidence" value="ECO:0007669"/>
    <property type="project" value="TreeGrafter"/>
</dbReference>
<dbReference type="InterPro" id="IPR017151">
    <property type="entry name" value="Xrn2/3/4"/>
</dbReference>
<dbReference type="Pfam" id="PF03159">
    <property type="entry name" value="XRN_N"/>
    <property type="match status" value="1"/>
</dbReference>
<gene>
    <name evidence="18" type="primary">XRN2</name>
    <name evidence="18" type="synonym">xrn2</name>
</gene>
<dbReference type="Gene3D" id="1.25.40.1050">
    <property type="match status" value="1"/>
</dbReference>
<dbReference type="Ensembl" id="ENSMMDT00005023789.1">
    <property type="protein sequence ID" value="ENSMMDP00005023283.1"/>
    <property type="gene ID" value="ENSMMDG00005011225.1"/>
</dbReference>
<dbReference type="FunFam" id="3.40.50.12390:FF:000003">
    <property type="entry name" value="5'-3' exoribonuclease"/>
    <property type="match status" value="1"/>
</dbReference>
<feature type="compositionally biased region" description="Basic and acidic residues" evidence="16">
    <location>
        <begin position="481"/>
        <end position="492"/>
    </location>
</feature>
<evidence type="ECO:0000256" key="7">
    <source>
        <dbReference type="ARBA" id="ARBA00022723"/>
    </source>
</evidence>
<keyword evidence="7" id="KW-0479">Metal-binding</keyword>
<comment type="similarity">
    <text evidence="2 14">Belongs to the 5'-3' exonuclease family. XRN2/RAT1 subfamily.</text>
</comment>
<protein>
    <recommendedName>
        <fullName evidence="14">5'-3' exoribonuclease</fullName>
        <ecNumber evidence="14">3.1.13.-</ecNumber>
    </recommendedName>
</protein>
<evidence type="ECO:0000256" key="5">
    <source>
        <dbReference type="ARBA" id="ARBA00022664"/>
    </source>
</evidence>
<dbReference type="GO" id="GO:0004534">
    <property type="term" value="F:5'-3' RNA exonuclease activity"/>
    <property type="evidence" value="ECO:0007669"/>
    <property type="project" value="UniProtKB-UniRule"/>
</dbReference>
<feature type="compositionally biased region" description="Basic and acidic residues" evidence="16">
    <location>
        <begin position="121"/>
        <end position="132"/>
    </location>
</feature>
<keyword evidence="3" id="KW-0805">Transcription regulation</keyword>
<dbReference type="InterPro" id="IPR041412">
    <property type="entry name" value="Xrn1_helical"/>
</dbReference>
<evidence type="ECO:0000256" key="15">
    <source>
        <dbReference type="PROSITE-ProRule" id="PRU00047"/>
    </source>
</evidence>
<dbReference type="InterPro" id="IPR027073">
    <property type="entry name" value="5_3_exoribonuclease"/>
</dbReference>
<evidence type="ECO:0000259" key="17">
    <source>
        <dbReference type="PROSITE" id="PS50158"/>
    </source>
</evidence>
<evidence type="ECO:0000313" key="19">
    <source>
        <dbReference type="Proteomes" id="UP000472263"/>
    </source>
</evidence>